<feature type="transmembrane region" description="Helical" evidence="11">
    <location>
        <begin position="99"/>
        <end position="118"/>
    </location>
</feature>
<evidence type="ECO:0000256" key="10">
    <source>
        <dbReference type="ARBA" id="ARBA00023201"/>
    </source>
</evidence>
<accession>A0A543ASA2</accession>
<keyword evidence="3 11" id="KW-0050">Antiport</keyword>
<dbReference type="GO" id="GO:0006885">
    <property type="term" value="P:regulation of pH"/>
    <property type="evidence" value="ECO:0007669"/>
    <property type="project" value="UniProtKB-UniRule"/>
</dbReference>
<evidence type="ECO:0000256" key="3">
    <source>
        <dbReference type="ARBA" id="ARBA00022449"/>
    </source>
</evidence>
<comment type="similarity">
    <text evidence="11">Belongs to the NhaA Na(+)/H(+) (TC 2.A.33) antiporter family.</text>
</comment>
<keyword evidence="10 11" id="KW-0739">Sodium transport</keyword>
<evidence type="ECO:0000313" key="13">
    <source>
        <dbReference type="Proteomes" id="UP000317043"/>
    </source>
</evidence>
<dbReference type="GO" id="GO:0005886">
    <property type="term" value="C:plasma membrane"/>
    <property type="evidence" value="ECO:0007669"/>
    <property type="project" value="UniProtKB-SubCell"/>
</dbReference>
<feature type="transmembrane region" description="Helical" evidence="11">
    <location>
        <begin position="21"/>
        <end position="40"/>
    </location>
</feature>
<evidence type="ECO:0000256" key="6">
    <source>
        <dbReference type="ARBA" id="ARBA00022989"/>
    </source>
</evidence>
<keyword evidence="9 11" id="KW-0472">Membrane</keyword>
<dbReference type="AlphaFoldDB" id="A0A543ASA2"/>
<feature type="transmembrane region" description="Helical" evidence="11">
    <location>
        <begin position="221"/>
        <end position="250"/>
    </location>
</feature>
<evidence type="ECO:0000256" key="8">
    <source>
        <dbReference type="ARBA" id="ARBA00023065"/>
    </source>
</evidence>
<comment type="catalytic activity">
    <reaction evidence="11">
        <text>Na(+)(in) + 2 H(+)(out) = Na(+)(out) + 2 H(+)(in)</text>
        <dbReference type="Rhea" id="RHEA:29251"/>
        <dbReference type="ChEBI" id="CHEBI:15378"/>
        <dbReference type="ChEBI" id="CHEBI:29101"/>
    </reaction>
</comment>
<name>A0A543ASA2_9ACTN</name>
<keyword evidence="5 11" id="KW-0812">Transmembrane</keyword>
<dbReference type="EMBL" id="VFOW01000001">
    <property type="protein sequence ID" value="TQL75436.1"/>
    <property type="molecule type" value="Genomic_DNA"/>
</dbReference>
<comment type="function">
    <text evidence="11">Na(+)/H(+) antiporter that extrudes sodium in exchange for external protons.</text>
</comment>
<dbReference type="InterPro" id="IPR023171">
    <property type="entry name" value="Na/H_antiporter_dom_sf"/>
</dbReference>
<keyword evidence="2 11" id="KW-0813">Transport</keyword>
<gene>
    <name evidence="11" type="primary">nhaA</name>
    <name evidence="12" type="ORF">FB566_0941</name>
</gene>
<dbReference type="NCBIfam" id="TIGR00773">
    <property type="entry name" value="NhaA"/>
    <property type="match status" value="1"/>
</dbReference>
<dbReference type="InterPro" id="IPR004670">
    <property type="entry name" value="NhaA"/>
</dbReference>
<evidence type="ECO:0000313" key="12">
    <source>
        <dbReference type="EMBL" id="TQL75436.1"/>
    </source>
</evidence>
<evidence type="ECO:0000256" key="2">
    <source>
        <dbReference type="ARBA" id="ARBA00022448"/>
    </source>
</evidence>
<proteinExistence type="inferred from homology"/>
<evidence type="ECO:0000256" key="7">
    <source>
        <dbReference type="ARBA" id="ARBA00023053"/>
    </source>
</evidence>
<keyword evidence="4 11" id="KW-1003">Cell membrane</keyword>
<evidence type="ECO:0000256" key="11">
    <source>
        <dbReference type="HAMAP-Rule" id="MF_01844"/>
    </source>
</evidence>
<dbReference type="HAMAP" id="MF_01844">
    <property type="entry name" value="NhaA"/>
    <property type="match status" value="1"/>
</dbReference>
<reference evidence="12 13" key="1">
    <citation type="submission" date="2019-06" db="EMBL/GenBank/DDBJ databases">
        <title>Sequencing the genomes of 1000 actinobacteria strains.</title>
        <authorList>
            <person name="Klenk H.-P."/>
        </authorList>
    </citation>
    <scope>NUCLEOTIDE SEQUENCE [LARGE SCALE GENOMIC DNA]</scope>
    <source>
        <strain evidence="12 13">DSM 45928</strain>
    </source>
</reference>
<keyword evidence="13" id="KW-1185">Reference proteome</keyword>
<evidence type="ECO:0000256" key="4">
    <source>
        <dbReference type="ARBA" id="ARBA00022475"/>
    </source>
</evidence>
<dbReference type="InParanoid" id="A0A543ASA2"/>
<feature type="transmembrane region" description="Helical" evidence="11">
    <location>
        <begin position="271"/>
        <end position="292"/>
    </location>
</feature>
<dbReference type="PANTHER" id="PTHR30341">
    <property type="entry name" value="SODIUM ION/PROTON ANTIPORTER NHAA-RELATED"/>
    <property type="match status" value="1"/>
</dbReference>
<comment type="caution">
    <text evidence="12">The sequence shown here is derived from an EMBL/GenBank/DDBJ whole genome shotgun (WGS) entry which is preliminary data.</text>
</comment>
<feature type="transmembrane region" description="Helical" evidence="11">
    <location>
        <begin position="304"/>
        <end position="326"/>
    </location>
</feature>
<dbReference type="GO" id="GO:0015385">
    <property type="term" value="F:sodium:proton antiporter activity"/>
    <property type="evidence" value="ECO:0007669"/>
    <property type="project" value="UniProtKB-UniRule"/>
</dbReference>
<keyword evidence="7 11" id="KW-0915">Sodium</keyword>
<keyword evidence="8 11" id="KW-0406">Ion transport</keyword>
<sequence length="417" mass="43938">MEPVKSGNRLAEALRSDTTGGLLLIGAAAIALLWANSPWGNAYESVRHFVIGPAWLHLDLALEAWAADGLLALFFFIVGNELKQEFINGQLRDPKKAMVPIVAAVCGVVVPAVIFTVINLGQGGEAANGWGIPMATDVAFAIAILAIVGRHLPPALRIFLLTLAVVDDLIAILVIAIFYTGGVNFLALVAVLLPLGLFAYLQRGRGLAAALNRSRVPNWVVYLPIIAAIWTLVHASGVHATIAGVAMGLLMRTGKQPGEKMDPSHRAEIGLRPWAMGLALPIFALMSAGVVFDGFGAIFTDTVALGIVIGLVVGKLVGIAGGAWLTTKLTSGRLDDSLAWPDIIGMSQLAGIGFTVSLLISELSYPDNASMLDHAKSGVLIGSLIATILAMVVLTIRNRHYQRRNAPPTVGTGFEST</sequence>
<feature type="transmembrane region" description="Helical" evidence="11">
    <location>
        <begin position="169"/>
        <end position="201"/>
    </location>
</feature>
<feature type="transmembrane region" description="Helical" evidence="11">
    <location>
        <begin position="379"/>
        <end position="396"/>
    </location>
</feature>
<evidence type="ECO:0000256" key="5">
    <source>
        <dbReference type="ARBA" id="ARBA00022692"/>
    </source>
</evidence>
<evidence type="ECO:0000256" key="1">
    <source>
        <dbReference type="ARBA" id="ARBA00004429"/>
    </source>
</evidence>
<dbReference type="Gene3D" id="1.20.1530.10">
    <property type="entry name" value="Na+/H+ antiporter like domain"/>
    <property type="match status" value="1"/>
</dbReference>
<evidence type="ECO:0000256" key="9">
    <source>
        <dbReference type="ARBA" id="ARBA00023136"/>
    </source>
</evidence>
<comment type="subcellular location">
    <subcellularLocation>
        <location evidence="1">Cell inner membrane</location>
        <topology evidence="1">Multi-pass membrane protein</topology>
    </subcellularLocation>
    <subcellularLocation>
        <location evidence="11">Cell membrane</location>
        <topology evidence="11">Multi-pass membrane protein</topology>
    </subcellularLocation>
</comment>
<dbReference type="Pfam" id="PF06965">
    <property type="entry name" value="Na_H_antiport_1"/>
    <property type="match status" value="1"/>
</dbReference>
<dbReference type="Proteomes" id="UP000317043">
    <property type="component" value="Unassembled WGS sequence"/>
</dbReference>
<protein>
    <recommendedName>
        <fullName evidence="11">Na(+)/H(+) antiporter NhaA</fullName>
    </recommendedName>
    <alternativeName>
        <fullName evidence="11">Sodium/proton antiporter NhaA</fullName>
    </alternativeName>
</protein>
<organism evidence="12 13">
    <name type="scientific">Stackebrandtia endophytica</name>
    <dbReference type="NCBI Taxonomy" id="1496996"/>
    <lineage>
        <taxon>Bacteria</taxon>
        <taxon>Bacillati</taxon>
        <taxon>Actinomycetota</taxon>
        <taxon>Actinomycetes</taxon>
        <taxon>Glycomycetales</taxon>
        <taxon>Glycomycetaceae</taxon>
        <taxon>Stackebrandtia</taxon>
    </lineage>
</organism>
<keyword evidence="6 11" id="KW-1133">Transmembrane helix</keyword>
<feature type="transmembrane region" description="Helical" evidence="11">
    <location>
        <begin position="60"/>
        <end position="78"/>
    </location>
</feature>
<feature type="transmembrane region" description="Helical" evidence="11">
    <location>
        <begin position="130"/>
        <end position="148"/>
    </location>
</feature>
<dbReference type="PANTHER" id="PTHR30341:SF0">
    <property type="entry name" value="NA(+)_H(+) ANTIPORTER NHAA"/>
    <property type="match status" value="1"/>
</dbReference>